<dbReference type="RefSeq" id="WP_104231532.1">
    <property type="nucleotide sequence ID" value="NZ_PSNW01000010.1"/>
</dbReference>
<name>A0A2S5TCR8_9GAMM</name>
<dbReference type="EMBL" id="PSNW01000010">
    <property type="protein sequence ID" value="PPE72722.1"/>
    <property type="molecule type" value="Genomic_DNA"/>
</dbReference>
<dbReference type="Gene3D" id="2.60.120.730">
    <property type="match status" value="2"/>
</dbReference>
<evidence type="ECO:0000313" key="4">
    <source>
        <dbReference type="Proteomes" id="UP000238220"/>
    </source>
</evidence>
<proteinExistence type="predicted"/>
<evidence type="ECO:0000259" key="2">
    <source>
        <dbReference type="Pfam" id="PF25513"/>
    </source>
</evidence>
<protein>
    <submittedName>
        <fullName evidence="3">Uncharacterized protein</fullName>
    </submittedName>
</protein>
<dbReference type="Pfam" id="PF18628">
    <property type="entry name" value="P2_N"/>
    <property type="match status" value="1"/>
</dbReference>
<dbReference type="InterPro" id="IPR053751">
    <property type="entry name" value="Viral_Major_Capsid_sf"/>
</dbReference>
<dbReference type="Pfam" id="PF25513">
    <property type="entry name" value="P2_C"/>
    <property type="match status" value="1"/>
</dbReference>
<dbReference type="InterPro" id="IPR057915">
    <property type="entry name" value="P2_C"/>
</dbReference>
<gene>
    <name evidence="3" type="ORF">C3942_16875</name>
</gene>
<feature type="domain" description="Viral coat protein P2 N-terminal" evidence="1">
    <location>
        <begin position="7"/>
        <end position="125"/>
    </location>
</feature>
<sequence length="274" mass="29728">MRRTIPLNNISGVGVNQKATLRIVEAHAFHGILFDFTNVTAAQIESLRVFYGDTEAMAFTGPDLDAINQYFELAPMGANGLLYVPFAAPGMLDQAEEEGTAVHVGVKYADGTVIPSIRVEIKLDNTVVNPGILAMGVVRDAVAGLAPWFPFVRQTTVEAQSGGVKAFNDIVDTKSGRESYCTQVFFKTNQISNLLVQRNGVDMFDRSVVINERIQANGVRTPQAGWFVFDTRENGYGNMADALDAGKANTLIWKPTFGAAVTAPAYVFTIGRLN</sequence>
<dbReference type="OrthoDB" id="5700771at2"/>
<feature type="domain" description="Viral coat protein P2 C-terminal" evidence="2">
    <location>
        <begin position="150"/>
        <end position="272"/>
    </location>
</feature>
<organism evidence="3 4">
    <name type="scientific">Solimonas fluminis</name>
    <dbReference type="NCBI Taxonomy" id="2086571"/>
    <lineage>
        <taxon>Bacteria</taxon>
        <taxon>Pseudomonadati</taxon>
        <taxon>Pseudomonadota</taxon>
        <taxon>Gammaproteobacteria</taxon>
        <taxon>Nevskiales</taxon>
        <taxon>Nevskiaceae</taxon>
        <taxon>Solimonas</taxon>
    </lineage>
</organism>
<comment type="caution">
    <text evidence="3">The sequence shown here is derived from an EMBL/GenBank/DDBJ whole genome shotgun (WGS) entry which is preliminary data.</text>
</comment>
<evidence type="ECO:0000259" key="1">
    <source>
        <dbReference type="Pfam" id="PF18628"/>
    </source>
</evidence>
<dbReference type="InterPro" id="IPR041377">
    <property type="entry name" value="P2_N"/>
</dbReference>
<reference evidence="3 4" key="1">
    <citation type="submission" date="2018-02" db="EMBL/GenBank/DDBJ databases">
        <title>Genome sequencing of Solimonas sp. HR-BB.</title>
        <authorList>
            <person name="Lee Y."/>
            <person name="Jeon C.O."/>
        </authorList>
    </citation>
    <scope>NUCLEOTIDE SEQUENCE [LARGE SCALE GENOMIC DNA]</scope>
    <source>
        <strain evidence="3 4">HR-BB</strain>
    </source>
</reference>
<accession>A0A2S5TCR8</accession>
<dbReference type="Proteomes" id="UP000238220">
    <property type="component" value="Unassembled WGS sequence"/>
</dbReference>
<dbReference type="AlphaFoldDB" id="A0A2S5TCR8"/>
<keyword evidence="4" id="KW-1185">Reference proteome</keyword>
<evidence type="ECO:0000313" key="3">
    <source>
        <dbReference type="EMBL" id="PPE72722.1"/>
    </source>
</evidence>